<feature type="compositionally biased region" description="Polar residues" evidence="1">
    <location>
        <begin position="576"/>
        <end position="610"/>
    </location>
</feature>
<keyword evidence="2" id="KW-0472">Membrane</keyword>
<feature type="region of interest" description="Disordered" evidence="1">
    <location>
        <begin position="573"/>
        <end position="616"/>
    </location>
</feature>
<dbReference type="PANTHER" id="PTHR47786:SF2">
    <property type="entry name" value="GLYCOSYL HYDROLASE FAMILY 13 CATALYTIC DOMAIN-CONTAINING PROTEIN"/>
    <property type="match status" value="1"/>
</dbReference>
<evidence type="ECO:0000313" key="4">
    <source>
        <dbReference type="EMBL" id="PRP87925.1"/>
    </source>
</evidence>
<evidence type="ECO:0000313" key="5">
    <source>
        <dbReference type="Proteomes" id="UP000241769"/>
    </source>
</evidence>
<dbReference type="InterPro" id="IPR017853">
    <property type="entry name" value="GH"/>
</dbReference>
<dbReference type="Gene3D" id="3.20.20.80">
    <property type="entry name" value="Glycosidases"/>
    <property type="match status" value="1"/>
</dbReference>
<dbReference type="InParanoid" id="A0A2P6NVD8"/>
<dbReference type="Proteomes" id="UP000241769">
    <property type="component" value="Unassembled WGS sequence"/>
</dbReference>
<feature type="transmembrane region" description="Helical" evidence="2">
    <location>
        <begin position="21"/>
        <end position="39"/>
    </location>
</feature>
<sequence length="1124" mass="127468">MEPQIGQKMEELRGKAFSFSDVNIALVIAWSIDILYWIYTQIQQHPIIVLLVLVLTTLIKVYAAPMDSIKELLSWNNSREISFPSQFEPQDIQFTSKIFIGHILLREKEKPSVQLSQFLQADKEKHDVYVIGVEKCRYEPRAGTHREAESLKQQDHRCEADWFATIEDELEQSSGDIGERCFKLSGSSRGHHQRLIILARRKFHSQFSDVQVVTADWSGGQGVICVSLSFHNSRLCFLHTISSEAMTNDDVINIQSGGTTHYRTLPSRFDLRDILHVISSPTDRVPISMRHHQVVWFGRIPEKLRPHDYLSGSTGGLDVLYACGPSSPAIVTHHSSQNSAETSAQSCRMTLRINTNHRFLSFDSNLTANVCTLHIDRLGIEGVNLKEGDEVYLCLYTPLSSKPHLSSTILTIPSDSQSIEFQARDTNDLTLKVLDHTSITFITLSLHLYHPSSRDILLSCVQLPICCGSMLIDTAGRDERGREVLHMRWTGRLDLNGGFERTKRNKSSQLPDEAAASNREKIRGQSRTANTRVEPIKSDTQLIDSTSGELEAGGYPHFTLKSETLIVSLLSREKGASSNGRHSSRVPSNGHDSPVSNGQSSPVSNHQNGGHSNGLYGNIKKDRHTGTSLIELSTRPWLYFLSHKYQSNITQLSDIPIEEFQLYVDRKIKWVWLMGLWELGDYGLHHDRTDPGLLKDYKVNLPDYNLDDVIGSPYAITQYHCNPQLGLDDDIRSLKQKLNSMGLLLMVDFVPNHSAVDAPTVKSNPEFYVRSPPNQPVDTSKFTSGGIAYGGSGAYTWTDTLQFNYWDPTFRKARVQELLHVASLSDGMRCDMAYLLLNENIEANWGQPLAAWGYKKPSTEWWTGAILAVKAQYPHVIFAAEVKSIGYPGDHPDLEKVYSPWETNLQQCGFDYTYDKTLYDRLGEGNLDEIRNWLSSHSEEYLKHSVHFVSNHDEPRAAQFFGSTWRANAAAFIAYTIPGMRLYWMWENRGYNNKLDVHLRREQSESNRNETVQFYKTLWNITNDDVFDKGQWKYLQVIGSNDGWRLVAYRWHYLNKKRLVVVNYSDTQGSGNIVLSNAEAVGGNDTIPVRDLITDITYQRSAASLRSSGLSVVIPSWWAQIFEY</sequence>
<accession>A0A2P6NVD8</accession>
<dbReference type="GO" id="GO:0005975">
    <property type="term" value="P:carbohydrate metabolic process"/>
    <property type="evidence" value="ECO:0007669"/>
    <property type="project" value="InterPro"/>
</dbReference>
<evidence type="ECO:0000259" key="3">
    <source>
        <dbReference type="SMART" id="SM00642"/>
    </source>
</evidence>
<dbReference type="EMBL" id="MDYQ01000016">
    <property type="protein sequence ID" value="PRP87925.1"/>
    <property type="molecule type" value="Genomic_DNA"/>
</dbReference>
<dbReference type="OrthoDB" id="1740265at2759"/>
<evidence type="ECO:0000256" key="1">
    <source>
        <dbReference type="SAM" id="MobiDB-lite"/>
    </source>
</evidence>
<dbReference type="Gene3D" id="3.60.10.10">
    <property type="entry name" value="Endonuclease/exonuclease/phosphatase"/>
    <property type="match status" value="1"/>
</dbReference>
<organism evidence="4 5">
    <name type="scientific">Planoprotostelium fungivorum</name>
    <dbReference type="NCBI Taxonomy" id="1890364"/>
    <lineage>
        <taxon>Eukaryota</taxon>
        <taxon>Amoebozoa</taxon>
        <taxon>Evosea</taxon>
        <taxon>Variosea</taxon>
        <taxon>Cavosteliida</taxon>
        <taxon>Cavosteliaceae</taxon>
        <taxon>Planoprotostelium</taxon>
    </lineage>
</organism>
<dbReference type="AlphaFoldDB" id="A0A2P6NVD8"/>
<proteinExistence type="predicted"/>
<protein>
    <recommendedName>
        <fullName evidence="3">Glycosyl hydrolase family 13 catalytic domain-containing protein</fullName>
    </recommendedName>
</protein>
<keyword evidence="2" id="KW-1133">Transmembrane helix</keyword>
<dbReference type="InterPro" id="IPR006047">
    <property type="entry name" value="GH13_cat_dom"/>
</dbReference>
<gene>
    <name evidence="4" type="ORF">PROFUN_02662</name>
</gene>
<dbReference type="PANTHER" id="PTHR47786">
    <property type="entry name" value="ALPHA-1,4-GLUCAN:MALTOSE-1-PHOSPHATE MALTOSYLTRANSFERASE"/>
    <property type="match status" value="1"/>
</dbReference>
<evidence type="ECO:0000256" key="2">
    <source>
        <dbReference type="SAM" id="Phobius"/>
    </source>
</evidence>
<dbReference type="STRING" id="1890364.A0A2P6NVD8"/>
<name>A0A2P6NVD8_9EUKA</name>
<keyword evidence="2" id="KW-0812">Transmembrane</keyword>
<feature type="domain" description="Glycosyl hydrolase family 13 catalytic" evidence="3">
    <location>
        <begin position="673"/>
        <end position="1045"/>
    </location>
</feature>
<keyword evidence="5" id="KW-1185">Reference proteome</keyword>
<dbReference type="SUPFAM" id="SSF51445">
    <property type="entry name" value="(Trans)glycosidases"/>
    <property type="match status" value="1"/>
</dbReference>
<dbReference type="SMART" id="SM00642">
    <property type="entry name" value="Aamy"/>
    <property type="match status" value="1"/>
</dbReference>
<dbReference type="Pfam" id="PF00128">
    <property type="entry name" value="Alpha-amylase"/>
    <property type="match status" value="1"/>
</dbReference>
<dbReference type="InterPro" id="IPR036691">
    <property type="entry name" value="Endo/exonu/phosph_ase_sf"/>
</dbReference>
<feature type="region of interest" description="Disordered" evidence="1">
    <location>
        <begin position="500"/>
        <end position="542"/>
    </location>
</feature>
<feature type="transmembrane region" description="Helical" evidence="2">
    <location>
        <begin position="45"/>
        <end position="63"/>
    </location>
</feature>
<reference evidence="4 5" key="1">
    <citation type="journal article" date="2018" name="Genome Biol. Evol.">
        <title>Multiple Roots of Fruiting Body Formation in Amoebozoa.</title>
        <authorList>
            <person name="Hillmann F."/>
            <person name="Forbes G."/>
            <person name="Novohradska S."/>
            <person name="Ferling I."/>
            <person name="Riege K."/>
            <person name="Groth M."/>
            <person name="Westermann M."/>
            <person name="Marz M."/>
            <person name="Spaller T."/>
            <person name="Winckler T."/>
            <person name="Schaap P."/>
            <person name="Glockner G."/>
        </authorList>
    </citation>
    <scope>NUCLEOTIDE SEQUENCE [LARGE SCALE GENOMIC DNA]</scope>
    <source>
        <strain evidence="4 5">Jena</strain>
    </source>
</reference>
<comment type="caution">
    <text evidence="4">The sequence shown here is derived from an EMBL/GenBank/DDBJ whole genome shotgun (WGS) entry which is preliminary data.</text>
</comment>